<sequence length="454" mass="52430">MKITEINARKRIQRLPENIFKIKGICKNNQSILYHIDKWGTEEFYTGLVEVLKENAYQHYLIINGISYHYGTILKEKLASFSASPIKNSRGHKNFESIINDLKTLKLIKETATHYSLLGYDGIREKKAKAINAIESITIAHFHEWARNIGLISYDSAKFDSDFSRYQFCMVAPSYIKSLVSRPGERIVPAFVLADIVLKRDITETDVQFIIKKLEKISMQNQSAKFIPFLLVGTHNSDIYHILKSNGIVVGNIDELFGKKYSDTLFGIFNLMENAGAILRKDPEKYIKLIENIEKLAIGKTYNLKGDLFEMAVGLFHGQQCQSLDISKRIIQDAKEVEMDVYALYQDRVVFAECKGYNYPIDDDYIEEWLSKKIPVVKKWALSCDSLNGKKLEFEIWCTGGFSEQSVNRLSKAQQTTRKYSIEYYDLAKMRSVAKEKRIIHFEKIIKTYYIKEA</sequence>
<gene>
    <name evidence="1" type="ORF">CTM59_07235</name>
</gene>
<evidence type="ECO:0000313" key="1">
    <source>
        <dbReference type="EMBL" id="PJI23957.1"/>
    </source>
</evidence>
<reference evidence="1 2" key="1">
    <citation type="submission" date="2017-11" db="EMBL/GenBank/DDBJ databases">
        <title>Genome sequencing of Prevotella intermedia KCOM 2833.</title>
        <authorList>
            <person name="Kook J.-K."/>
            <person name="Park S.-N."/>
            <person name="Lim Y.K."/>
        </authorList>
    </citation>
    <scope>NUCLEOTIDE SEQUENCE [LARGE SCALE GENOMIC DNA]</scope>
    <source>
        <strain evidence="1 2">KCOM 2833</strain>
    </source>
</reference>
<organism evidence="1 2">
    <name type="scientific">Prevotella intermedia</name>
    <dbReference type="NCBI Taxonomy" id="28131"/>
    <lineage>
        <taxon>Bacteria</taxon>
        <taxon>Pseudomonadati</taxon>
        <taxon>Bacteroidota</taxon>
        <taxon>Bacteroidia</taxon>
        <taxon>Bacteroidales</taxon>
        <taxon>Prevotellaceae</taxon>
        <taxon>Prevotella</taxon>
    </lineage>
</organism>
<evidence type="ECO:0000313" key="2">
    <source>
        <dbReference type="Proteomes" id="UP000231201"/>
    </source>
</evidence>
<comment type="caution">
    <text evidence="1">The sequence shown here is derived from an EMBL/GenBank/DDBJ whole genome shotgun (WGS) entry which is preliminary data.</text>
</comment>
<proteinExistence type="predicted"/>
<dbReference type="EMBL" id="PENH01000002">
    <property type="protein sequence ID" value="PJI23957.1"/>
    <property type="molecule type" value="Genomic_DNA"/>
</dbReference>
<name>A0A2M8TJ50_PREIN</name>
<dbReference type="Proteomes" id="UP000231201">
    <property type="component" value="Unassembled WGS sequence"/>
</dbReference>
<accession>A0A2M8TJ50</accession>
<dbReference type="AlphaFoldDB" id="A0A2M8TJ50"/>
<protein>
    <submittedName>
        <fullName evidence="1">Uncharacterized protein</fullName>
    </submittedName>
</protein>